<sequence>MHICLWRSLILLTASSVSSASMLWSALWTRARIFPQLFMLLLVPFSLENRDVRRESLLFASSFDWLWQTRRLLAWSLSCWVKHPEARYIHRLMRCLITMATPRPAFPLDFALEAFREQENLRQYLVEIGFSGAPTKERSWMLWSGWSICWMMNTLMTSAWQHTSSNDIYFEVHKAA</sequence>
<dbReference type="KEGG" id="aplc:110989425"/>
<organism evidence="2 3">
    <name type="scientific">Acanthaster planci</name>
    <name type="common">Crown-of-thorns starfish</name>
    <dbReference type="NCBI Taxonomy" id="133434"/>
    <lineage>
        <taxon>Eukaryota</taxon>
        <taxon>Metazoa</taxon>
        <taxon>Echinodermata</taxon>
        <taxon>Eleutherozoa</taxon>
        <taxon>Asterozoa</taxon>
        <taxon>Asteroidea</taxon>
        <taxon>Valvatacea</taxon>
        <taxon>Valvatida</taxon>
        <taxon>Acanthasteridae</taxon>
        <taxon>Acanthaster</taxon>
    </lineage>
</organism>
<feature type="signal peptide" evidence="1">
    <location>
        <begin position="1"/>
        <end position="19"/>
    </location>
</feature>
<evidence type="ECO:0000313" key="3">
    <source>
        <dbReference type="RefSeq" id="XP_022109491.1"/>
    </source>
</evidence>
<protein>
    <submittedName>
        <fullName evidence="3">Uncharacterized protein LOC110989425</fullName>
    </submittedName>
</protein>
<gene>
    <name evidence="3" type="primary">LOC110989425</name>
</gene>
<keyword evidence="1" id="KW-0732">Signal</keyword>
<name>A0A8B8A0X9_ACAPL</name>
<evidence type="ECO:0000313" key="2">
    <source>
        <dbReference type="Proteomes" id="UP000694845"/>
    </source>
</evidence>
<dbReference type="Proteomes" id="UP000694845">
    <property type="component" value="Unplaced"/>
</dbReference>
<keyword evidence="2" id="KW-1185">Reference proteome</keyword>
<dbReference type="AlphaFoldDB" id="A0A8B8A0X9"/>
<proteinExistence type="predicted"/>
<feature type="chain" id="PRO_5034604869" evidence="1">
    <location>
        <begin position="20"/>
        <end position="176"/>
    </location>
</feature>
<accession>A0A8B8A0X9</accession>
<evidence type="ECO:0000256" key="1">
    <source>
        <dbReference type="SAM" id="SignalP"/>
    </source>
</evidence>
<dbReference type="RefSeq" id="XP_022109491.1">
    <property type="nucleotide sequence ID" value="XM_022253799.1"/>
</dbReference>
<reference evidence="3" key="1">
    <citation type="submission" date="2025-08" db="UniProtKB">
        <authorList>
            <consortium name="RefSeq"/>
        </authorList>
    </citation>
    <scope>IDENTIFICATION</scope>
</reference>
<dbReference type="GeneID" id="110989425"/>